<evidence type="ECO:0000313" key="4">
    <source>
        <dbReference type="Proteomes" id="UP000626210"/>
    </source>
</evidence>
<accession>A0ABQ3FUZ6</accession>
<evidence type="ECO:0000313" key="3">
    <source>
        <dbReference type="EMBL" id="GHC68949.1"/>
    </source>
</evidence>
<organism evidence="3 4">
    <name type="scientific">Pseudorhodoferax aquiterrae</name>
    <dbReference type="NCBI Taxonomy" id="747304"/>
    <lineage>
        <taxon>Bacteria</taxon>
        <taxon>Pseudomonadati</taxon>
        <taxon>Pseudomonadota</taxon>
        <taxon>Betaproteobacteria</taxon>
        <taxon>Burkholderiales</taxon>
        <taxon>Comamonadaceae</taxon>
    </lineage>
</organism>
<gene>
    <name evidence="3" type="ORF">GCM10007320_01810</name>
</gene>
<dbReference type="InterPro" id="IPR007525">
    <property type="entry name" value="FrhB_FdhB_C"/>
</dbReference>
<feature type="domain" description="Coenzyme F420 hydrogenase/dehydrogenase beta subunit C-terminal" evidence="2">
    <location>
        <begin position="185"/>
        <end position="352"/>
    </location>
</feature>
<proteinExistence type="predicted"/>
<protein>
    <submittedName>
        <fullName evidence="3">Coenzyme F420 hydrogenase</fullName>
    </submittedName>
</protein>
<dbReference type="EMBL" id="BMYK01000001">
    <property type="protein sequence ID" value="GHC68949.1"/>
    <property type="molecule type" value="Genomic_DNA"/>
</dbReference>
<dbReference type="Proteomes" id="UP000626210">
    <property type="component" value="Unassembled WGS sequence"/>
</dbReference>
<dbReference type="InterPro" id="IPR045220">
    <property type="entry name" value="FRHB/FDHB/HCAR-like"/>
</dbReference>
<evidence type="ECO:0000259" key="2">
    <source>
        <dbReference type="Pfam" id="PF04432"/>
    </source>
</evidence>
<dbReference type="PANTHER" id="PTHR31332:SF0">
    <property type="entry name" value="7-HYDROXYMETHYL CHLOROPHYLL A REDUCTASE, CHLOROPLASTIC"/>
    <property type="match status" value="1"/>
</dbReference>
<dbReference type="Pfam" id="PF04432">
    <property type="entry name" value="FrhB_FdhB_C"/>
    <property type="match status" value="1"/>
</dbReference>
<dbReference type="InterPro" id="IPR007516">
    <property type="entry name" value="Co_F420_Hydgase/DH_bsu_N"/>
</dbReference>
<evidence type="ECO:0000259" key="1">
    <source>
        <dbReference type="Pfam" id="PF04422"/>
    </source>
</evidence>
<keyword evidence="4" id="KW-1185">Reference proteome</keyword>
<feature type="domain" description="Coenzyme F420 hydrogenase/dehydrogenase beta subunit N-terminal" evidence="1">
    <location>
        <begin position="99"/>
        <end position="176"/>
    </location>
</feature>
<dbReference type="PANTHER" id="PTHR31332">
    <property type="entry name" value="7-HYDROXYMETHYL CHLOROPHYLL A REDUCTASE, CHLOROPLASTIC"/>
    <property type="match status" value="1"/>
</dbReference>
<comment type="caution">
    <text evidence="3">The sequence shown here is derived from an EMBL/GenBank/DDBJ whole genome shotgun (WGS) entry which is preliminary data.</text>
</comment>
<name>A0ABQ3FUZ6_9BURK</name>
<dbReference type="Pfam" id="PF04422">
    <property type="entry name" value="FrhB_FdhB_N"/>
    <property type="match status" value="1"/>
</dbReference>
<reference evidence="4" key="1">
    <citation type="journal article" date="2019" name="Int. J. Syst. Evol. Microbiol.">
        <title>The Global Catalogue of Microorganisms (GCM) 10K type strain sequencing project: providing services to taxonomists for standard genome sequencing and annotation.</title>
        <authorList>
            <consortium name="The Broad Institute Genomics Platform"/>
            <consortium name="The Broad Institute Genome Sequencing Center for Infectious Disease"/>
            <person name="Wu L."/>
            <person name="Ma J."/>
        </authorList>
    </citation>
    <scope>NUCLEOTIDE SEQUENCE [LARGE SCALE GENOMIC DNA]</scope>
    <source>
        <strain evidence="4">KCTC 23314</strain>
    </source>
</reference>
<sequence>MKSVPLNRGVTDGSLADVVDGGYCVGCGACAAVTDAPVAMRFDRFAKYRPDHVAAARATVSEQVCPFLDGPDEDALAAQAYSSLGGGHDARLGWYQGLYAGHAIERGHRNEGSSGGLTSWLLAELLNRKMVTGVIHVRPIVESGKPRFAYTVSTSTDMVTANAKTRYYPVEMSQVMAQVRATPGRYVFVGVPCYVKAVRRLMRADPILKERIVYAVSLFCGHMKSGRFAESLAWQMGSQPDDWKTVDFRRKLADRPASSYGFAVQPHGGGAEVVMPMGQLEGYDWGMGVFRLSACDYCDDVVGETADASFGDAWLPAYVNDSAGTSLVIVRHPELQQLFVEARHEGRISLDDSNVDDMVKSQDASFRHRRIGLAYRLWLKDKRGQWRPTKRVQAEASHVVAVYRLIFRYRMFMSWSSHLVFGVARNMKMLWVYTVYVRVLARLNKSLVRLSRSPRFSRRA</sequence>